<organism evidence="1 2">
    <name type="scientific">Molossus molossus</name>
    <name type="common">Pallas' mastiff bat</name>
    <name type="synonym">Vespertilio molossus</name>
    <dbReference type="NCBI Taxonomy" id="27622"/>
    <lineage>
        <taxon>Eukaryota</taxon>
        <taxon>Metazoa</taxon>
        <taxon>Chordata</taxon>
        <taxon>Craniata</taxon>
        <taxon>Vertebrata</taxon>
        <taxon>Euteleostomi</taxon>
        <taxon>Mammalia</taxon>
        <taxon>Eutheria</taxon>
        <taxon>Laurasiatheria</taxon>
        <taxon>Chiroptera</taxon>
        <taxon>Yangochiroptera</taxon>
        <taxon>Molossidae</taxon>
        <taxon>Molossus</taxon>
    </lineage>
</organism>
<proteinExistence type="predicted"/>
<keyword evidence="2" id="KW-1185">Reference proteome</keyword>
<gene>
    <name evidence="1" type="ORF">HJG59_008673</name>
</gene>
<accession>A0A7J8ER23</accession>
<name>A0A7J8ER23_MOLMO</name>
<reference evidence="1 2" key="1">
    <citation type="journal article" date="2020" name="Nature">
        <title>Six reference-quality genomes reveal evolution of bat adaptations.</title>
        <authorList>
            <person name="Jebb D."/>
            <person name="Huang Z."/>
            <person name="Pippel M."/>
            <person name="Hughes G.M."/>
            <person name="Lavrichenko K."/>
            <person name="Devanna P."/>
            <person name="Winkler S."/>
            <person name="Jermiin L.S."/>
            <person name="Skirmuntt E.C."/>
            <person name="Katzourakis A."/>
            <person name="Burkitt-Gray L."/>
            <person name="Ray D.A."/>
            <person name="Sullivan K.A.M."/>
            <person name="Roscito J.G."/>
            <person name="Kirilenko B.M."/>
            <person name="Davalos L.M."/>
            <person name="Corthals A.P."/>
            <person name="Power M.L."/>
            <person name="Jones G."/>
            <person name="Ransome R.D."/>
            <person name="Dechmann D.K.N."/>
            <person name="Locatelli A.G."/>
            <person name="Puechmaille S.J."/>
            <person name="Fedrigo O."/>
            <person name="Jarvis E.D."/>
            <person name="Hiller M."/>
            <person name="Vernes S.C."/>
            <person name="Myers E.W."/>
            <person name="Teeling E.C."/>
        </authorList>
    </citation>
    <scope>NUCLEOTIDE SEQUENCE [LARGE SCALE GENOMIC DNA]</scope>
    <source>
        <strain evidence="1">MMolMol1</strain>
        <tissue evidence="1">Muscle</tissue>
    </source>
</reference>
<evidence type="ECO:0000313" key="1">
    <source>
        <dbReference type="EMBL" id="KAF6437958.1"/>
    </source>
</evidence>
<comment type="caution">
    <text evidence="1">The sequence shown here is derived from an EMBL/GenBank/DDBJ whole genome shotgun (WGS) entry which is preliminary data.</text>
</comment>
<dbReference type="EMBL" id="JACASF010000013">
    <property type="protein sequence ID" value="KAF6437958.1"/>
    <property type="molecule type" value="Genomic_DNA"/>
</dbReference>
<protein>
    <submittedName>
        <fullName evidence="1">Uncharacterized protein</fullName>
    </submittedName>
</protein>
<evidence type="ECO:0000313" key="2">
    <source>
        <dbReference type="Proteomes" id="UP000550707"/>
    </source>
</evidence>
<sequence length="170" mass="17892">MPMLWAAGAHRPLWCFSTPQVPQVTGWHSPCWVAQASLVPLHPAGPMGGQLDHTIPSQALAFYRSYGLLGRTGFSGAPAPSRTHGQLDGTSPSWARASHCSCELLDCTGLCGTPGPATGGWGVLLPRGAQLLLSFYCRFWEWVSAAGLCFCCLGMDVCSPASVAGGMSQL</sequence>
<dbReference type="Proteomes" id="UP000550707">
    <property type="component" value="Unassembled WGS sequence"/>
</dbReference>
<dbReference type="InParanoid" id="A0A7J8ER23"/>
<dbReference type="AlphaFoldDB" id="A0A7J8ER23"/>